<dbReference type="InterPro" id="IPR009642">
    <property type="entry name" value="DUF1236"/>
</dbReference>
<comment type="caution">
    <text evidence="1">The sequence shown here is derived from an EMBL/GenBank/DDBJ whole genome shotgun (WGS) entry which is preliminary data.</text>
</comment>
<organism evidence="1 2">
    <name type="scientific">Bradyrhizobium manausense</name>
    <dbReference type="NCBI Taxonomy" id="989370"/>
    <lineage>
        <taxon>Bacteria</taxon>
        <taxon>Pseudomonadati</taxon>
        <taxon>Pseudomonadota</taxon>
        <taxon>Alphaproteobacteria</taxon>
        <taxon>Hyphomicrobiales</taxon>
        <taxon>Nitrobacteraceae</taxon>
        <taxon>Bradyrhizobium</taxon>
    </lineage>
</organism>
<name>A0A0R3E4I8_9BRAD</name>
<dbReference type="Proteomes" id="UP000051936">
    <property type="component" value="Unassembled WGS sequence"/>
</dbReference>
<dbReference type="RefSeq" id="WP_057746598.1">
    <property type="nucleotide sequence ID" value="NZ_LJYG01000047.1"/>
</dbReference>
<evidence type="ECO:0000313" key="2">
    <source>
        <dbReference type="Proteomes" id="UP000051936"/>
    </source>
</evidence>
<evidence type="ECO:0008006" key="3">
    <source>
        <dbReference type="Google" id="ProtNLM"/>
    </source>
</evidence>
<evidence type="ECO:0000313" key="1">
    <source>
        <dbReference type="EMBL" id="KRQ14700.1"/>
    </source>
</evidence>
<gene>
    <name evidence="1" type="ORF">AOQ71_12510</name>
</gene>
<dbReference type="Pfam" id="PF06823">
    <property type="entry name" value="DUF1236"/>
    <property type="match status" value="1"/>
</dbReference>
<protein>
    <recommendedName>
        <fullName evidence="3">DUF1236 domain-containing protein</fullName>
    </recommendedName>
</protein>
<keyword evidence="2" id="KW-1185">Reference proteome</keyword>
<sequence length="61" mass="6923">MNAQPLTNVNFSLSVGTVEPRDVRLQPLPAEVVEIVPQYRGYKFALVKDEIVIVEPRSRRS</sequence>
<proteinExistence type="predicted"/>
<reference evidence="1 2" key="1">
    <citation type="submission" date="2015-09" db="EMBL/GenBank/DDBJ databases">
        <title>Draft Genome Sequence of Bradyrhizobium manausense Strain BR 3351T, a Novel Symbiotic Nitrogen-Fixing Alphaproteobacterium Isolated from Brazilian Amazon Rain Forest.</title>
        <authorList>
            <person name="De Araujo J.L."/>
            <person name="Zilli J.E."/>
        </authorList>
    </citation>
    <scope>NUCLEOTIDE SEQUENCE [LARGE SCALE GENOMIC DNA]</scope>
    <source>
        <strain evidence="1 2">BR3351</strain>
    </source>
</reference>
<accession>A0A0R3E4I8</accession>
<dbReference type="AlphaFoldDB" id="A0A0R3E4I8"/>
<dbReference type="EMBL" id="LJYG01000047">
    <property type="protein sequence ID" value="KRQ14700.1"/>
    <property type="molecule type" value="Genomic_DNA"/>
</dbReference>